<keyword evidence="3" id="KW-1185">Reference proteome</keyword>
<sequence>MERGHRAVRDCEGCDLRPDPLQTATPAEFVAAMRRYRRWAGNPSFRLLAERCAHMCSAATFHGILNGTELPKFTVLNAFVIACGGDEEKCQRWATAWRCLDQEGAGPAPSPVILLPPPDEQEPPGA</sequence>
<evidence type="ECO:0000313" key="2">
    <source>
        <dbReference type="EMBL" id="OOC53992.1"/>
    </source>
</evidence>
<gene>
    <name evidence="2" type="ORF">NOSIN_09395</name>
</gene>
<name>A0A1V3C026_9ACTN</name>
<dbReference type="STRING" id="501010.NOSIN_09395"/>
<organism evidence="2 3">
    <name type="scientific">Nocardiopsis sinuspersici</name>
    <dbReference type="NCBI Taxonomy" id="501010"/>
    <lineage>
        <taxon>Bacteria</taxon>
        <taxon>Bacillati</taxon>
        <taxon>Actinomycetota</taxon>
        <taxon>Actinomycetes</taxon>
        <taxon>Streptosporangiales</taxon>
        <taxon>Nocardiopsidaceae</taxon>
        <taxon>Nocardiopsis</taxon>
    </lineage>
</organism>
<evidence type="ECO:0000313" key="3">
    <source>
        <dbReference type="Proteomes" id="UP000189004"/>
    </source>
</evidence>
<dbReference type="RefSeq" id="WP_077690386.1">
    <property type="nucleotide sequence ID" value="NZ_MCOK01000001.1"/>
</dbReference>
<evidence type="ECO:0000256" key="1">
    <source>
        <dbReference type="SAM" id="MobiDB-lite"/>
    </source>
</evidence>
<comment type="caution">
    <text evidence="2">The sequence shown here is derived from an EMBL/GenBank/DDBJ whole genome shotgun (WGS) entry which is preliminary data.</text>
</comment>
<feature type="compositionally biased region" description="Pro residues" evidence="1">
    <location>
        <begin position="108"/>
        <end position="118"/>
    </location>
</feature>
<dbReference type="AlphaFoldDB" id="A0A1V3C026"/>
<dbReference type="Proteomes" id="UP000189004">
    <property type="component" value="Unassembled WGS sequence"/>
</dbReference>
<protein>
    <submittedName>
        <fullName evidence="2">Uncharacterized protein</fullName>
    </submittedName>
</protein>
<dbReference type="OrthoDB" id="3429291at2"/>
<proteinExistence type="predicted"/>
<accession>A0A1V3C026</accession>
<reference evidence="3" key="1">
    <citation type="submission" date="2016-08" db="EMBL/GenBank/DDBJ databases">
        <authorList>
            <person name="Tokovenko B."/>
            <person name="Kalinowski J."/>
        </authorList>
    </citation>
    <scope>NUCLEOTIDE SEQUENCE [LARGE SCALE GENOMIC DNA]</scope>
    <source>
        <strain evidence="3">UTMC102</strain>
    </source>
</reference>
<feature type="region of interest" description="Disordered" evidence="1">
    <location>
        <begin position="104"/>
        <end position="126"/>
    </location>
</feature>
<dbReference type="EMBL" id="MCOK01000001">
    <property type="protein sequence ID" value="OOC53992.1"/>
    <property type="molecule type" value="Genomic_DNA"/>
</dbReference>